<evidence type="ECO:0000313" key="3">
    <source>
        <dbReference type="Proteomes" id="UP001174909"/>
    </source>
</evidence>
<feature type="compositionally biased region" description="Pro residues" evidence="1">
    <location>
        <begin position="483"/>
        <end position="493"/>
    </location>
</feature>
<dbReference type="Proteomes" id="UP001174909">
    <property type="component" value="Unassembled WGS sequence"/>
</dbReference>
<gene>
    <name evidence="2" type="ORF">GBAR_LOCUS23583</name>
</gene>
<evidence type="ECO:0000313" key="2">
    <source>
        <dbReference type="EMBL" id="CAI8042497.1"/>
    </source>
</evidence>
<name>A0AA35T767_GEOBA</name>
<feature type="compositionally biased region" description="Pro residues" evidence="1">
    <location>
        <begin position="49"/>
        <end position="59"/>
    </location>
</feature>
<dbReference type="AlphaFoldDB" id="A0AA35T767"/>
<feature type="region of interest" description="Disordered" evidence="1">
    <location>
        <begin position="202"/>
        <end position="325"/>
    </location>
</feature>
<feature type="region of interest" description="Disordered" evidence="1">
    <location>
        <begin position="120"/>
        <end position="166"/>
    </location>
</feature>
<feature type="compositionally biased region" description="Low complexity" evidence="1">
    <location>
        <begin position="60"/>
        <end position="70"/>
    </location>
</feature>
<feature type="region of interest" description="Disordered" evidence="1">
    <location>
        <begin position="30"/>
        <end position="104"/>
    </location>
</feature>
<reference evidence="2" key="1">
    <citation type="submission" date="2023-03" db="EMBL/GenBank/DDBJ databases">
        <authorList>
            <person name="Steffen K."/>
            <person name="Cardenas P."/>
        </authorList>
    </citation>
    <scope>NUCLEOTIDE SEQUENCE</scope>
</reference>
<feature type="compositionally biased region" description="Polar residues" evidence="1">
    <location>
        <begin position="595"/>
        <end position="604"/>
    </location>
</feature>
<feature type="region of interest" description="Disordered" evidence="1">
    <location>
        <begin position="683"/>
        <end position="724"/>
    </location>
</feature>
<dbReference type="EMBL" id="CASHTH010003271">
    <property type="protein sequence ID" value="CAI8042497.1"/>
    <property type="molecule type" value="Genomic_DNA"/>
</dbReference>
<proteinExistence type="predicted"/>
<comment type="caution">
    <text evidence="2">The sequence shown here is derived from an EMBL/GenBank/DDBJ whole genome shotgun (WGS) entry which is preliminary data.</text>
</comment>
<feature type="compositionally biased region" description="Basic and acidic residues" evidence="1">
    <location>
        <begin position="248"/>
        <end position="257"/>
    </location>
</feature>
<evidence type="ECO:0000256" key="1">
    <source>
        <dbReference type="SAM" id="MobiDB-lite"/>
    </source>
</evidence>
<feature type="compositionally biased region" description="Low complexity" evidence="1">
    <location>
        <begin position="472"/>
        <end position="482"/>
    </location>
</feature>
<sequence length="724" mass="79145">MSRSGREQQHEGFDRGRILEWLESVDVYHQPSSQLDEVDEESNFDSEEPPPVTTRPTPPTQQQQQQQQTQRLHNLSLFIQRHSRSPTNNSGAPAQRKESSASPHPVIERASLAATIDTTLSQPHTHLRSLHSRKKSESPLPEFPVGSELPVFDPKTPAPPGNRTPRLSLRSEAALSRHQPPVLIHARPGLGSVTLSCPVLHVPEMNPPPPPHQSLRSPSPLTSHYKVGRHSSEVQLKPVKSGGINQTNDDRGTTKLGEEEERKEESFASASHAHTRENPLPKASLGASLPVSSQAKEIAQDPKEPRCISPPPLPHPLPVSGDDPATCVLEPQLQSSIVSSYNATLMKNASRVDEQPPEEVEGEEVDSLSSVELASLSLRVVDILPQLAVYLGVEYREYEDVVACEPSPQRQSMSILMKWYRSGTGCSRQSLAQALQQFGDQYSQLAQALLRGDLEESRHQPVSDGTLQTQKLTPSPSHSSFTPSPPPTSPLPDSPLTRAPQAPRTPFSVSLRLRLSPRSRKLKAGFTFDEDCRSSDSLPKFLSTRSLFTTSPDSPHVSGGHTPRSQPVIQRHLSLSDISSGSTSSSWPATHRSGRASQHDSAYTRQRKSSLPHGDPVETSGRGYNLGRRGSRERQHGGGGWRKSSLHSDEILMSLTEYDRGILATGTLSQQNTSENVVRMRAGGSGSVDLGGETLGWSEDPRPGGHTTAPHRYRVIGSRTGPDC</sequence>
<feature type="compositionally biased region" description="Acidic residues" evidence="1">
    <location>
        <begin position="36"/>
        <end position="48"/>
    </location>
</feature>
<feature type="region of interest" description="Disordered" evidence="1">
    <location>
        <begin position="455"/>
        <end position="512"/>
    </location>
</feature>
<keyword evidence="3" id="KW-1185">Reference proteome</keyword>
<accession>A0AA35T767</accession>
<protein>
    <recommendedName>
        <fullName evidence="4">Death domain-containing protein</fullName>
    </recommendedName>
</protein>
<organism evidence="2 3">
    <name type="scientific">Geodia barretti</name>
    <name type="common">Barrett's horny sponge</name>
    <dbReference type="NCBI Taxonomy" id="519541"/>
    <lineage>
        <taxon>Eukaryota</taxon>
        <taxon>Metazoa</taxon>
        <taxon>Porifera</taxon>
        <taxon>Demospongiae</taxon>
        <taxon>Heteroscleromorpha</taxon>
        <taxon>Tetractinellida</taxon>
        <taxon>Astrophorina</taxon>
        <taxon>Geodiidae</taxon>
        <taxon>Geodia</taxon>
    </lineage>
</organism>
<feature type="compositionally biased region" description="Low complexity" evidence="1">
    <location>
        <begin position="575"/>
        <end position="586"/>
    </location>
</feature>
<feature type="region of interest" description="Disordered" evidence="1">
    <location>
        <begin position="546"/>
        <end position="645"/>
    </location>
</feature>
<evidence type="ECO:0008006" key="4">
    <source>
        <dbReference type="Google" id="ProtNLM"/>
    </source>
</evidence>
<feature type="compositionally biased region" description="Basic residues" evidence="1">
    <location>
        <begin position="125"/>
        <end position="134"/>
    </location>
</feature>
<feature type="compositionally biased region" description="Pro residues" evidence="1">
    <location>
        <begin position="308"/>
        <end position="317"/>
    </location>
</feature>